<reference evidence="1 2" key="1">
    <citation type="journal article" date="2014" name="Genome Announc.">
        <title>The Genome of the Predominant Equine Lactobacillus Species, Lactobacillus equi, Is Reflective of Its Lifestyle Adaptations to an Herbivorous Host.</title>
        <authorList>
            <person name="O'Donnell M.M."/>
            <person name="Harris H.M."/>
            <person name="O'Toole P.W."/>
            <person name="Ross R.P."/>
        </authorList>
    </citation>
    <scope>NUCLEOTIDE SEQUENCE [LARGE SCALE GENOMIC DNA]</scope>
    <source>
        <strain evidence="1 2">DPC 6820</strain>
    </source>
</reference>
<comment type="caution">
    <text evidence="1">The sequence shown here is derived from an EMBL/GenBank/DDBJ whole genome shotgun (WGS) entry which is preliminary data.</text>
</comment>
<accession>V7HZS4</accession>
<sequence>MANYTLHTIDANYDELVAMGLIRKDTVNRGYGLQEEEMVLDFKKFDPDYDEKPICWPVYRDDSNHVMWFKKWIEDNTVAYLISQKFSDKIFTYTAIYEGELYTKINIKNGKLYTVKIDYNSDEFQHKREHVIETKGIADELYLNDEELLKDPNVVYVDDNIIRYRDGEEISTKESEVFRILAHRYHIVSDLLFDTWANETYPIEFKGFRRDNDTEKWYILLESWQKRKEKKLSLDLDFVELEKAFIGFRDELLNIPEIKKQVNLAQAKFKENL</sequence>
<dbReference type="PATRIC" id="fig|1392007.3.peg.660"/>
<evidence type="ECO:0000313" key="1">
    <source>
        <dbReference type="EMBL" id="ETA74521.1"/>
    </source>
</evidence>
<organism evidence="1 2">
    <name type="scientific">Ligilactobacillus equi DPC 6820</name>
    <dbReference type="NCBI Taxonomy" id="1392007"/>
    <lineage>
        <taxon>Bacteria</taxon>
        <taxon>Bacillati</taxon>
        <taxon>Bacillota</taxon>
        <taxon>Bacilli</taxon>
        <taxon>Lactobacillales</taxon>
        <taxon>Lactobacillaceae</taxon>
        <taxon>Ligilactobacillus</taxon>
    </lineage>
</organism>
<keyword evidence="2" id="KW-1185">Reference proteome</keyword>
<evidence type="ECO:0000313" key="2">
    <source>
        <dbReference type="Proteomes" id="UP000018559"/>
    </source>
</evidence>
<dbReference type="Proteomes" id="UP000018559">
    <property type="component" value="Unassembled WGS sequence"/>
</dbReference>
<proteinExistence type="predicted"/>
<dbReference type="RefSeq" id="WP_023859236.1">
    <property type="nucleotide sequence ID" value="NZ_AWWH01000066.1"/>
</dbReference>
<dbReference type="EMBL" id="AWWH01000066">
    <property type="protein sequence ID" value="ETA74521.1"/>
    <property type="molecule type" value="Genomic_DNA"/>
</dbReference>
<gene>
    <name evidence="1" type="ORF">LEQ_0386</name>
</gene>
<protein>
    <submittedName>
        <fullName evidence="1">Uncharacterized protein</fullName>
    </submittedName>
</protein>
<name>V7HZS4_9LACO</name>
<dbReference type="AlphaFoldDB" id="V7HZS4"/>